<dbReference type="Pfam" id="PF07690">
    <property type="entry name" value="MFS_1"/>
    <property type="match status" value="1"/>
</dbReference>
<dbReference type="InterPro" id="IPR036259">
    <property type="entry name" value="MFS_trans_sf"/>
</dbReference>
<sequence length="501" mass="56883">MELKEKLILKMESDPLFLLKRRLLVLAFAIRMFFIGVEYSVILPSCLLYMKTFDVSNVYMGLVVAAYPFAGMISLPIVGRIYDKTKRTRELFIVLNFLQITGNIIYAIPFSYYLPLSGRFLAGLGDGFLACAMGEITYAYPKSYRTGILSIMELGRVLGLVVGPAIAFFIGKKTYYVWRWRLDYATLPGVIMAFCWLLYEMLTLCFVFNVSKEMTEKASMVDEDDLTDNDERSISRMCSFEHTDPEAKSFYYKDSDETSKLVESEDKAVEIDEAEDLDQNGSEDKRSIKSALKELFGIEFLLLFYVDCVLWLAQTEFEILLPFVTEFEYHWAPKWAGMVYMVGGVELIIIFVLLYYVCSKCAVRDSYMLILSCILTMGSTGLLIYEGVPKSINDRVIVFIFICLLVFTSIPFNLVASKAMLSKICRPESQGFIQGFYASVTRIALIMGPIMGSLVFHHRQVYGIVASVASFIAALGILLCVPKFNRREDAMAKELAEKGYD</sequence>
<feature type="transmembrane region" description="Helical" evidence="5">
    <location>
        <begin position="436"/>
        <end position="456"/>
    </location>
</feature>
<name>A0A7M5WKP7_9CNID</name>
<evidence type="ECO:0000256" key="5">
    <source>
        <dbReference type="SAM" id="Phobius"/>
    </source>
</evidence>
<feature type="transmembrane region" description="Helical" evidence="5">
    <location>
        <begin position="23"/>
        <end position="50"/>
    </location>
</feature>
<evidence type="ECO:0000256" key="3">
    <source>
        <dbReference type="ARBA" id="ARBA00022989"/>
    </source>
</evidence>
<feature type="transmembrane region" description="Helical" evidence="5">
    <location>
        <begin position="462"/>
        <end position="481"/>
    </location>
</feature>
<feature type="transmembrane region" description="Helical" evidence="5">
    <location>
        <begin position="56"/>
        <end position="79"/>
    </location>
</feature>
<dbReference type="GeneID" id="136804415"/>
<feature type="transmembrane region" description="Helical" evidence="5">
    <location>
        <begin position="91"/>
        <end position="114"/>
    </location>
</feature>
<dbReference type="InterPro" id="IPR020846">
    <property type="entry name" value="MFS_dom"/>
</dbReference>
<organism evidence="7 8">
    <name type="scientific">Clytia hemisphaerica</name>
    <dbReference type="NCBI Taxonomy" id="252671"/>
    <lineage>
        <taxon>Eukaryota</taxon>
        <taxon>Metazoa</taxon>
        <taxon>Cnidaria</taxon>
        <taxon>Hydrozoa</taxon>
        <taxon>Hydroidolina</taxon>
        <taxon>Leptothecata</taxon>
        <taxon>Obeliida</taxon>
        <taxon>Clytiidae</taxon>
        <taxon>Clytia</taxon>
    </lineage>
</organism>
<keyword evidence="8" id="KW-1185">Reference proteome</keyword>
<protein>
    <recommendedName>
        <fullName evidence="6">Major facilitator superfamily (MFS) profile domain-containing protein</fullName>
    </recommendedName>
</protein>
<dbReference type="Proteomes" id="UP000594262">
    <property type="component" value="Unplaced"/>
</dbReference>
<dbReference type="PANTHER" id="PTHR23510:SF16">
    <property type="entry name" value="MAJOR FACILITATOR SUPERFAMILY (MFS) PROFILE DOMAIN-CONTAINING PROTEIN"/>
    <property type="match status" value="1"/>
</dbReference>
<evidence type="ECO:0000256" key="4">
    <source>
        <dbReference type="ARBA" id="ARBA00023136"/>
    </source>
</evidence>
<dbReference type="GO" id="GO:0016020">
    <property type="term" value="C:membrane"/>
    <property type="evidence" value="ECO:0007669"/>
    <property type="project" value="UniProtKB-SubCell"/>
</dbReference>
<feature type="transmembrane region" description="Helical" evidence="5">
    <location>
        <begin position="190"/>
        <end position="210"/>
    </location>
</feature>
<feature type="transmembrane region" description="Helical" evidence="5">
    <location>
        <begin position="397"/>
        <end position="416"/>
    </location>
</feature>
<dbReference type="PANTHER" id="PTHR23510">
    <property type="entry name" value="INNER MEMBRANE TRANSPORT PROTEIN YAJR"/>
    <property type="match status" value="1"/>
</dbReference>
<evidence type="ECO:0000313" key="7">
    <source>
        <dbReference type="EnsemblMetazoa" id="CLYHEMP007809.1"/>
    </source>
</evidence>
<feature type="domain" description="Major facilitator superfamily (MFS) profile" evidence="6">
    <location>
        <begin position="24"/>
        <end position="485"/>
    </location>
</feature>
<dbReference type="SUPFAM" id="SSF103473">
    <property type="entry name" value="MFS general substrate transporter"/>
    <property type="match status" value="1"/>
</dbReference>
<dbReference type="PROSITE" id="PS50850">
    <property type="entry name" value="MFS"/>
    <property type="match status" value="1"/>
</dbReference>
<comment type="subcellular location">
    <subcellularLocation>
        <location evidence="1">Membrane</location>
        <topology evidence="1">Multi-pass membrane protein</topology>
    </subcellularLocation>
</comment>
<evidence type="ECO:0000256" key="1">
    <source>
        <dbReference type="ARBA" id="ARBA00004141"/>
    </source>
</evidence>
<keyword evidence="2 5" id="KW-0812">Transmembrane</keyword>
<dbReference type="InterPro" id="IPR051068">
    <property type="entry name" value="MFS_Domain-Containing_Protein"/>
</dbReference>
<evidence type="ECO:0000259" key="6">
    <source>
        <dbReference type="PROSITE" id="PS50850"/>
    </source>
</evidence>
<evidence type="ECO:0000256" key="2">
    <source>
        <dbReference type="ARBA" id="ARBA00022692"/>
    </source>
</evidence>
<feature type="transmembrane region" description="Helical" evidence="5">
    <location>
        <begin position="367"/>
        <end position="385"/>
    </location>
</feature>
<feature type="transmembrane region" description="Helical" evidence="5">
    <location>
        <begin position="147"/>
        <end position="170"/>
    </location>
</feature>
<keyword evidence="4 5" id="KW-0472">Membrane</keyword>
<proteinExistence type="predicted"/>
<evidence type="ECO:0000313" key="8">
    <source>
        <dbReference type="Proteomes" id="UP000594262"/>
    </source>
</evidence>
<dbReference type="AlphaFoldDB" id="A0A7M5WKP7"/>
<dbReference type="EnsemblMetazoa" id="CLYHEMT007809.1">
    <property type="protein sequence ID" value="CLYHEMP007809.1"/>
    <property type="gene ID" value="CLYHEMG007809"/>
</dbReference>
<keyword evidence="3 5" id="KW-1133">Transmembrane helix</keyword>
<dbReference type="RefSeq" id="XP_066917228.1">
    <property type="nucleotide sequence ID" value="XM_067061127.1"/>
</dbReference>
<feature type="transmembrane region" description="Helical" evidence="5">
    <location>
        <begin position="295"/>
        <end position="315"/>
    </location>
</feature>
<feature type="transmembrane region" description="Helical" evidence="5">
    <location>
        <begin position="120"/>
        <end position="140"/>
    </location>
</feature>
<accession>A0A7M5WKP7</accession>
<feature type="transmembrane region" description="Helical" evidence="5">
    <location>
        <begin position="335"/>
        <end position="355"/>
    </location>
</feature>
<reference evidence="7" key="1">
    <citation type="submission" date="2021-01" db="UniProtKB">
        <authorList>
            <consortium name="EnsemblMetazoa"/>
        </authorList>
    </citation>
    <scope>IDENTIFICATION</scope>
</reference>
<dbReference type="GO" id="GO:0022857">
    <property type="term" value="F:transmembrane transporter activity"/>
    <property type="evidence" value="ECO:0007669"/>
    <property type="project" value="InterPro"/>
</dbReference>
<dbReference type="OrthoDB" id="370281at2759"/>
<dbReference type="InterPro" id="IPR011701">
    <property type="entry name" value="MFS"/>
</dbReference>
<dbReference type="Gene3D" id="1.20.1250.20">
    <property type="entry name" value="MFS general substrate transporter like domains"/>
    <property type="match status" value="1"/>
</dbReference>